<dbReference type="RefSeq" id="WP_117327605.1">
    <property type="nucleotide sequence ID" value="NZ_QVTE01000045.1"/>
</dbReference>
<organism evidence="2 3">
    <name type="scientific">Peribacillus saganii</name>
    <dbReference type="NCBI Taxonomy" id="2303992"/>
    <lineage>
        <taxon>Bacteria</taxon>
        <taxon>Bacillati</taxon>
        <taxon>Bacillota</taxon>
        <taxon>Bacilli</taxon>
        <taxon>Bacillales</taxon>
        <taxon>Bacillaceae</taxon>
        <taxon>Peribacillus</taxon>
    </lineage>
</organism>
<dbReference type="Pfam" id="PF09991">
    <property type="entry name" value="DUF2232"/>
    <property type="match status" value="1"/>
</dbReference>
<protein>
    <submittedName>
        <fullName evidence="2">DUF2232 domain-containing protein</fullName>
    </submittedName>
</protein>
<feature type="transmembrane region" description="Helical" evidence="1">
    <location>
        <begin position="28"/>
        <end position="48"/>
    </location>
</feature>
<dbReference type="EMBL" id="QVTE01000045">
    <property type="protein sequence ID" value="RFU67273.1"/>
    <property type="molecule type" value="Genomic_DNA"/>
</dbReference>
<dbReference type="OrthoDB" id="2987886at2"/>
<dbReference type="InterPro" id="IPR018710">
    <property type="entry name" value="DUF2232"/>
</dbReference>
<keyword evidence="1" id="KW-0812">Transmembrane</keyword>
<keyword evidence="1" id="KW-1133">Transmembrane helix</keyword>
<feature type="transmembrane region" description="Helical" evidence="1">
    <location>
        <begin position="94"/>
        <end position="117"/>
    </location>
</feature>
<reference evidence="2 3" key="1">
    <citation type="submission" date="2018-08" db="EMBL/GenBank/DDBJ databases">
        <title>Bacillus chawlae sp. nov., Bacillus glennii sp. nov., and Bacillus saganii sp. nov. Isolated from the Vehicle Assembly Building at Kennedy Space Center where the Viking Spacecraft were Assembled.</title>
        <authorList>
            <person name="Seuylemezian A."/>
            <person name="Vaishampayan P."/>
        </authorList>
    </citation>
    <scope>NUCLEOTIDE SEQUENCE [LARGE SCALE GENOMIC DNA]</scope>
    <source>
        <strain evidence="2 3">V47-23a</strain>
    </source>
</reference>
<keyword evidence="1" id="KW-0472">Membrane</keyword>
<keyword evidence="3" id="KW-1185">Reference proteome</keyword>
<accession>A0A372LKL6</accession>
<comment type="caution">
    <text evidence="2">The sequence shown here is derived from an EMBL/GenBank/DDBJ whole genome shotgun (WGS) entry which is preliminary data.</text>
</comment>
<sequence length="120" mass="14000">MKNQKKISILGRVPGAEDRERFFSDELVASQPLVILFLLMSLLILSAARPRVKRFTDERLPRFFVKELRFPGSFLWYYLIVMIISFYSRTAEAGSLYTVLSFFLFVLQFFVASGIFFHGQ</sequence>
<gene>
    <name evidence="2" type="ORF">D0469_15345</name>
</gene>
<feature type="transmembrane region" description="Helical" evidence="1">
    <location>
        <begin position="68"/>
        <end position="88"/>
    </location>
</feature>
<evidence type="ECO:0000256" key="1">
    <source>
        <dbReference type="SAM" id="Phobius"/>
    </source>
</evidence>
<name>A0A372LKL6_9BACI</name>
<dbReference type="Proteomes" id="UP000264541">
    <property type="component" value="Unassembled WGS sequence"/>
</dbReference>
<evidence type="ECO:0000313" key="3">
    <source>
        <dbReference type="Proteomes" id="UP000264541"/>
    </source>
</evidence>
<proteinExistence type="predicted"/>
<dbReference type="AlphaFoldDB" id="A0A372LKL6"/>
<evidence type="ECO:0000313" key="2">
    <source>
        <dbReference type="EMBL" id="RFU67273.1"/>
    </source>
</evidence>